<reference evidence="1" key="1">
    <citation type="submission" date="2019-12" db="EMBL/GenBank/DDBJ databases">
        <title>Genome sequence of Babesia ovis.</title>
        <authorList>
            <person name="Yamagishi J."/>
            <person name="Sevinc F."/>
            <person name="Xuan X."/>
        </authorList>
    </citation>
    <scope>NUCLEOTIDE SEQUENCE</scope>
    <source>
        <strain evidence="1">Selcuk</strain>
    </source>
</reference>
<comment type="caution">
    <text evidence="1">The sequence shown here is derived from an EMBL/GenBank/DDBJ whole genome shotgun (WGS) entry which is preliminary data.</text>
</comment>
<evidence type="ECO:0000313" key="1">
    <source>
        <dbReference type="EMBL" id="GFE55324.1"/>
    </source>
</evidence>
<proteinExistence type="predicted"/>
<dbReference type="EMBL" id="BLIY01000020">
    <property type="protein sequence ID" value="GFE55324.1"/>
    <property type="molecule type" value="Genomic_DNA"/>
</dbReference>
<accession>A0A9W5TBQ7</accession>
<name>A0A9W5TBQ7_BABOV</name>
<evidence type="ECO:0000313" key="2">
    <source>
        <dbReference type="Proteomes" id="UP001057455"/>
    </source>
</evidence>
<gene>
    <name evidence="1" type="ORF">BaOVIS_027280</name>
</gene>
<dbReference type="AlphaFoldDB" id="A0A9W5TBQ7"/>
<organism evidence="1 2">
    <name type="scientific">Babesia ovis</name>
    <dbReference type="NCBI Taxonomy" id="5869"/>
    <lineage>
        <taxon>Eukaryota</taxon>
        <taxon>Sar</taxon>
        <taxon>Alveolata</taxon>
        <taxon>Apicomplexa</taxon>
        <taxon>Aconoidasida</taxon>
        <taxon>Piroplasmida</taxon>
        <taxon>Babesiidae</taxon>
        <taxon>Babesia</taxon>
    </lineage>
</organism>
<protein>
    <submittedName>
        <fullName evidence="1">Hemolysin-type calcium-binding repeat family protein, putative</fullName>
    </submittedName>
</protein>
<dbReference type="Proteomes" id="UP001057455">
    <property type="component" value="Unassembled WGS sequence"/>
</dbReference>
<sequence>MEGFVANTKVNFDAEAQRANGMRKVTKWFLGIAAVAGATGGSVLAEKPTKHVDFHHLGGDEDIDDVPFESAAVIKPVAEIRNHGVDFLENGVGDEISFNPVDNFRNGYVETVDVGDEISFNPVDNFRNGYEETVDVGDEISFNPVDNFRNGYVETVDVGDEISFNPVDNFRNGYVETVDVGDEISFNPIENFRNGYVETVDVGDEISFNPIENFRNGYEEVVGGYMQIGKERYKKILNGIHEYFVENKSLHQYVPLLETVINSADINLPDAIYRLLGYVKPGDLDSTNSVFIAHRLAKLMVDVFIPERVANFKGRMARLDLMHLFFTLIMEAMTSKYN</sequence>
<keyword evidence="2" id="KW-1185">Reference proteome</keyword>